<dbReference type="Proteomes" id="UP000186922">
    <property type="component" value="Unassembled WGS sequence"/>
</dbReference>
<keyword evidence="2" id="KW-0479">Metal-binding</keyword>
<comment type="cofactor">
    <cofactor evidence="1">
        <name>a divalent metal cation</name>
        <dbReference type="ChEBI" id="CHEBI:60240"/>
    </cofactor>
</comment>
<name>A0A1D1VVJ4_RAMVA</name>
<dbReference type="PANTHER" id="PTHR34615:SF1">
    <property type="entry name" value="PX DOMAIN-CONTAINING PROTEIN"/>
    <property type="match status" value="1"/>
</dbReference>
<feature type="domain" description="DDE Tnp4" evidence="3">
    <location>
        <begin position="167"/>
        <end position="298"/>
    </location>
</feature>
<evidence type="ECO:0000259" key="3">
    <source>
        <dbReference type="Pfam" id="PF13359"/>
    </source>
</evidence>
<reference evidence="4 5" key="1">
    <citation type="journal article" date="2016" name="Nat. Commun.">
        <title>Extremotolerant tardigrade genome and improved radiotolerance of human cultured cells by tardigrade-unique protein.</title>
        <authorList>
            <person name="Hashimoto T."/>
            <person name="Horikawa D.D."/>
            <person name="Saito Y."/>
            <person name="Kuwahara H."/>
            <person name="Kozuka-Hata H."/>
            <person name="Shin-I T."/>
            <person name="Minakuchi Y."/>
            <person name="Ohishi K."/>
            <person name="Motoyama A."/>
            <person name="Aizu T."/>
            <person name="Enomoto A."/>
            <person name="Kondo K."/>
            <person name="Tanaka S."/>
            <person name="Hara Y."/>
            <person name="Koshikawa S."/>
            <person name="Sagara H."/>
            <person name="Miura T."/>
            <person name="Yokobori S."/>
            <person name="Miyagawa K."/>
            <person name="Suzuki Y."/>
            <person name="Kubo T."/>
            <person name="Oyama M."/>
            <person name="Kohara Y."/>
            <person name="Fujiyama A."/>
            <person name="Arakawa K."/>
            <person name="Katayama T."/>
            <person name="Toyoda A."/>
            <person name="Kunieda T."/>
        </authorList>
    </citation>
    <scope>NUCLEOTIDE SEQUENCE [LARGE SCALE GENOMIC DNA]</scope>
    <source>
        <strain evidence="4 5">YOKOZUNA-1</strain>
    </source>
</reference>
<accession>A0A1D1VVJ4</accession>
<dbReference type="AlphaFoldDB" id="A0A1D1VVJ4"/>
<gene>
    <name evidence="4" type="primary">RvY_15154-1</name>
    <name evidence="4" type="synonym">RvY_15154.1</name>
    <name evidence="4" type="ORF">RvY_15154</name>
</gene>
<evidence type="ECO:0000256" key="2">
    <source>
        <dbReference type="ARBA" id="ARBA00022723"/>
    </source>
</evidence>
<dbReference type="GO" id="GO:0046872">
    <property type="term" value="F:metal ion binding"/>
    <property type="evidence" value="ECO:0007669"/>
    <property type="project" value="UniProtKB-KW"/>
</dbReference>
<evidence type="ECO:0000256" key="1">
    <source>
        <dbReference type="ARBA" id="ARBA00001968"/>
    </source>
</evidence>
<dbReference type="PANTHER" id="PTHR34615">
    <property type="entry name" value="PX DOMAIN-CONTAINING PROTEIN"/>
    <property type="match status" value="1"/>
</dbReference>
<evidence type="ECO:0000313" key="5">
    <source>
        <dbReference type="Proteomes" id="UP000186922"/>
    </source>
</evidence>
<keyword evidence="5" id="KW-1185">Reference proteome</keyword>
<dbReference type="InterPro" id="IPR027806">
    <property type="entry name" value="HARBI1_dom"/>
</dbReference>
<protein>
    <recommendedName>
        <fullName evidence="3">DDE Tnp4 domain-containing protein</fullName>
    </recommendedName>
</protein>
<dbReference type="Pfam" id="PF13359">
    <property type="entry name" value="DDE_Tnp_4"/>
    <property type="match status" value="1"/>
</dbReference>
<evidence type="ECO:0000313" key="4">
    <source>
        <dbReference type="EMBL" id="GAV04956.1"/>
    </source>
</evidence>
<comment type="caution">
    <text evidence="4">The sequence shown here is derived from an EMBL/GenBank/DDBJ whole genome shotgun (WGS) entry which is preliminary data.</text>
</comment>
<dbReference type="OrthoDB" id="5948309at2759"/>
<dbReference type="EMBL" id="BDGG01000011">
    <property type="protein sequence ID" value="GAV04956.1"/>
    <property type="molecule type" value="Genomic_DNA"/>
</dbReference>
<dbReference type="STRING" id="947166.A0A1D1VVJ4"/>
<proteinExistence type="predicted"/>
<sequence length="301" mass="34319">MDTKTTCVLLMSKALSYEETVLMLSLPKVERPLRMPFDLNAIDDSDVWEWFRFIRENIPRLKEGFGIPDVVSLENKSLFDGVEILCILLGRLVYPSRYTTLKLIYRRSKPELSMAFSWIVGHVESKFGHLLTSLDLCWLKAADISLFCKAVRRKGVPIRAVWGFIDETFRPCCRPKVDQKTIYSGHYRLHGLKFQSVMAPDGLVVNLDGPWPGRRHDSGMLAENGLLDLLKNEMAEVGAVYRLYGDPAYPISEYLEAPFRAGAAELSEEETDFNKAMAGVRIAVEWGFGEVIQQFAFLDYF</sequence>
<organism evidence="4 5">
    <name type="scientific">Ramazzottius varieornatus</name>
    <name type="common">Water bear</name>
    <name type="synonym">Tardigrade</name>
    <dbReference type="NCBI Taxonomy" id="947166"/>
    <lineage>
        <taxon>Eukaryota</taxon>
        <taxon>Metazoa</taxon>
        <taxon>Ecdysozoa</taxon>
        <taxon>Tardigrada</taxon>
        <taxon>Eutardigrada</taxon>
        <taxon>Parachela</taxon>
        <taxon>Hypsibioidea</taxon>
        <taxon>Ramazzottiidae</taxon>
        <taxon>Ramazzottius</taxon>
    </lineage>
</organism>